<evidence type="ECO:0000313" key="1">
    <source>
        <dbReference type="EMBL" id="RON21726.1"/>
    </source>
</evidence>
<evidence type="ECO:0000313" key="2">
    <source>
        <dbReference type="Proteomes" id="UP000284168"/>
    </source>
</evidence>
<dbReference type="Gene3D" id="2.110.10.10">
    <property type="entry name" value="Hemopexin-like domain"/>
    <property type="match status" value="1"/>
</dbReference>
<evidence type="ECO:0008006" key="3">
    <source>
        <dbReference type="Google" id="ProtNLM"/>
    </source>
</evidence>
<name>A0A423I8F8_9PSED</name>
<dbReference type="InterPro" id="IPR036375">
    <property type="entry name" value="Hemopexin-like_dom_sf"/>
</dbReference>
<accession>A0A423I8F8</accession>
<proteinExistence type="predicted"/>
<comment type="caution">
    <text evidence="1">The sequence shown here is derived from an EMBL/GenBank/DDBJ whole genome shotgun (WGS) entry which is preliminary data.</text>
</comment>
<sequence length="228" mass="27095">MTTIKNFVAVDWRSGPDRIYFFFKDTNTYSRFNLGDNRVEENHPAAVDDHWDDFDKHVKDLRFGFNTSGLNWKQVNEGDITWFFYYEGNTPMVCKYQQSSDKVVFKKPISQTEWGVLLPYFDRIVGVMWNENADSKHTFWILLNDGNYIIYSPWSEILRVYPLKNSAWQKLEQYKDRMITAVLNDHPLLKTYFYIFLTDNEYLRYDVQSGIQGPISVNEDSWPGLIQD</sequence>
<protein>
    <recommendedName>
        <fullName evidence="3">Hemopexin</fullName>
    </recommendedName>
</protein>
<gene>
    <name evidence="1" type="ORF">BK663_29310</name>
</gene>
<dbReference type="AlphaFoldDB" id="A0A423I8F8"/>
<reference evidence="1 2" key="1">
    <citation type="submission" date="2016-10" db="EMBL/GenBank/DDBJ databases">
        <title>Comparative genome analysis of multiple Pseudomonas spp. focuses on biocontrol and plant growth promoting traits.</title>
        <authorList>
            <person name="Tao X.-Y."/>
            <person name="Taylor C.G."/>
        </authorList>
    </citation>
    <scope>NUCLEOTIDE SEQUENCE [LARGE SCALE GENOMIC DNA]</scope>
    <source>
        <strain evidence="1 2">48C10</strain>
    </source>
</reference>
<dbReference type="Proteomes" id="UP000284168">
    <property type="component" value="Unassembled WGS sequence"/>
</dbReference>
<organism evidence="1 2">
    <name type="scientific">Pseudomonas lini</name>
    <dbReference type="NCBI Taxonomy" id="163011"/>
    <lineage>
        <taxon>Bacteria</taxon>
        <taxon>Pseudomonadati</taxon>
        <taxon>Pseudomonadota</taxon>
        <taxon>Gammaproteobacteria</taxon>
        <taxon>Pseudomonadales</taxon>
        <taxon>Pseudomonadaceae</taxon>
        <taxon>Pseudomonas</taxon>
    </lineage>
</organism>
<dbReference type="EMBL" id="MOBN01000049">
    <property type="protein sequence ID" value="RON21726.1"/>
    <property type="molecule type" value="Genomic_DNA"/>
</dbReference>
<dbReference type="RefSeq" id="WP_123723230.1">
    <property type="nucleotide sequence ID" value="NZ_MOBN01000049.1"/>
</dbReference>